<comment type="caution">
    <text evidence="2">The sequence shown here is derived from an EMBL/GenBank/DDBJ whole genome shotgun (WGS) entry which is preliminary data.</text>
</comment>
<feature type="compositionally biased region" description="Basic and acidic residues" evidence="1">
    <location>
        <begin position="48"/>
        <end position="57"/>
    </location>
</feature>
<organism evidence="2 3">
    <name type="scientific">Staurois parvus</name>
    <dbReference type="NCBI Taxonomy" id="386267"/>
    <lineage>
        <taxon>Eukaryota</taxon>
        <taxon>Metazoa</taxon>
        <taxon>Chordata</taxon>
        <taxon>Craniata</taxon>
        <taxon>Vertebrata</taxon>
        <taxon>Euteleostomi</taxon>
        <taxon>Amphibia</taxon>
        <taxon>Batrachia</taxon>
        <taxon>Anura</taxon>
        <taxon>Neobatrachia</taxon>
        <taxon>Ranoidea</taxon>
        <taxon>Ranidae</taxon>
        <taxon>Staurois</taxon>
    </lineage>
</organism>
<accession>A0ABN9DCJ1</accession>
<name>A0ABN9DCJ1_9NEOB</name>
<feature type="non-terminal residue" evidence="2">
    <location>
        <position position="1"/>
    </location>
</feature>
<protein>
    <submittedName>
        <fullName evidence="2">Uncharacterized protein</fullName>
    </submittedName>
</protein>
<dbReference type="Proteomes" id="UP001162483">
    <property type="component" value="Unassembled WGS sequence"/>
</dbReference>
<feature type="non-terminal residue" evidence="2">
    <location>
        <position position="110"/>
    </location>
</feature>
<gene>
    <name evidence="2" type="ORF">SPARVUS_LOCUS7079218</name>
</gene>
<feature type="region of interest" description="Disordered" evidence="1">
    <location>
        <begin position="31"/>
        <end position="60"/>
    </location>
</feature>
<evidence type="ECO:0000313" key="2">
    <source>
        <dbReference type="EMBL" id="CAI9570295.1"/>
    </source>
</evidence>
<proteinExistence type="predicted"/>
<evidence type="ECO:0000313" key="3">
    <source>
        <dbReference type="Proteomes" id="UP001162483"/>
    </source>
</evidence>
<evidence type="ECO:0000256" key="1">
    <source>
        <dbReference type="SAM" id="MobiDB-lite"/>
    </source>
</evidence>
<dbReference type="EMBL" id="CATNWA010014307">
    <property type="protein sequence ID" value="CAI9570295.1"/>
    <property type="molecule type" value="Genomic_DNA"/>
</dbReference>
<sequence length="110" mass="12113">HRCLYQHQWHPEAGVGGCALHLPHGVTPDPLHEKVSCKASRRSPQDGSDLRIEHNGSDSDPLCSPICRSNPSCGDRRLALQFTFSWSGSGVTPYRLHADDPRRMNGICGL</sequence>
<keyword evidence="3" id="KW-1185">Reference proteome</keyword>
<reference evidence="2" key="1">
    <citation type="submission" date="2023-05" db="EMBL/GenBank/DDBJ databases">
        <authorList>
            <person name="Stuckert A."/>
        </authorList>
    </citation>
    <scope>NUCLEOTIDE SEQUENCE</scope>
</reference>